<keyword evidence="1" id="KW-0812">Transmembrane</keyword>
<gene>
    <name evidence="2" type="ORF">AAEO58_02350</name>
</gene>
<organism evidence="2 3">
    <name type="scientific">Flavobacterium helocola</name>
    <dbReference type="NCBI Taxonomy" id="3139139"/>
    <lineage>
        <taxon>Bacteria</taxon>
        <taxon>Pseudomonadati</taxon>
        <taxon>Bacteroidota</taxon>
        <taxon>Flavobacteriia</taxon>
        <taxon>Flavobacteriales</taxon>
        <taxon>Flavobacteriaceae</taxon>
        <taxon>Flavobacterium</taxon>
    </lineage>
</organism>
<evidence type="ECO:0008006" key="4">
    <source>
        <dbReference type="Google" id="ProtNLM"/>
    </source>
</evidence>
<evidence type="ECO:0000313" key="3">
    <source>
        <dbReference type="Proteomes" id="UP001393056"/>
    </source>
</evidence>
<name>A0ABU9I389_9FLAO</name>
<accession>A0ABU9I389</accession>
<reference evidence="2 3" key="1">
    <citation type="submission" date="2024-04" db="EMBL/GenBank/DDBJ databases">
        <title>Flavobacterium sp. DGU41 16S ribosomal RNA gene Genome sequencing and assembly.</title>
        <authorList>
            <person name="Park S."/>
        </authorList>
    </citation>
    <scope>NUCLEOTIDE SEQUENCE [LARGE SCALE GENOMIC DNA]</scope>
    <source>
        <strain evidence="2 3">DGU41</strain>
    </source>
</reference>
<protein>
    <recommendedName>
        <fullName evidence="4">DUF3592 domain-containing protein</fullName>
    </recommendedName>
</protein>
<dbReference type="Proteomes" id="UP001393056">
    <property type="component" value="Unassembled WGS sequence"/>
</dbReference>
<keyword evidence="1" id="KW-1133">Transmembrane helix</keyword>
<comment type="caution">
    <text evidence="2">The sequence shown here is derived from an EMBL/GenBank/DDBJ whole genome shotgun (WGS) entry which is preliminary data.</text>
</comment>
<dbReference type="EMBL" id="JBBYHT010000001">
    <property type="protein sequence ID" value="MEL1246873.1"/>
    <property type="molecule type" value="Genomic_DNA"/>
</dbReference>
<keyword evidence="3" id="KW-1185">Reference proteome</keyword>
<evidence type="ECO:0000256" key="1">
    <source>
        <dbReference type="SAM" id="Phobius"/>
    </source>
</evidence>
<dbReference type="RefSeq" id="WP_341681607.1">
    <property type="nucleotide sequence ID" value="NZ_JBBYHT010000001.1"/>
</dbReference>
<feature type="transmembrane region" description="Helical" evidence="1">
    <location>
        <begin position="21"/>
        <end position="39"/>
    </location>
</feature>
<proteinExistence type="predicted"/>
<keyword evidence="1" id="KW-0472">Membrane</keyword>
<evidence type="ECO:0000313" key="2">
    <source>
        <dbReference type="EMBL" id="MEL1246873.1"/>
    </source>
</evidence>
<sequence length="153" mass="18622">MKEERGKKSYSTFLKENEGKIMLAITIIFIFLIIIYTNINEKEYYKKIDKYQGKTLGKVYSIRLGKHSYLKYYFYNNSKKYFSEARYSEFTHDNFGKYYRVIFNEKNPSESHIYLNKEIKPDSITLTKAGFKYVIYYDYDIPTNTYIKKHKWE</sequence>